<organism evidence="2 3">
    <name type="scientific">Neptunomonas qingdaonensis</name>
    <dbReference type="NCBI Taxonomy" id="1045558"/>
    <lineage>
        <taxon>Bacteria</taxon>
        <taxon>Pseudomonadati</taxon>
        <taxon>Pseudomonadota</taxon>
        <taxon>Gammaproteobacteria</taxon>
        <taxon>Oceanospirillales</taxon>
        <taxon>Oceanospirillaceae</taxon>
        <taxon>Neptunomonas</taxon>
    </lineage>
</organism>
<dbReference type="EMBL" id="FOOU01000016">
    <property type="protein sequence ID" value="SFG85769.1"/>
    <property type="molecule type" value="Genomic_DNA"/>
</dbReference>
<feature type="chain" id="PRO_5011767468" description="MSHA biogenesis protein MshK" evidence="1">
    <location>
        <begin position="24"/>
        <end position="113"/>
    </location>
</feature>
<proteinExistence type="predicted"/>
<gene>
    <name evidence="2" type="ORF">SAMN05216175_11612</name>
</gene>
<reference evidence="3" key="1">
    <citation type="submission" date="2016-10" db="EMBL/GenBank/DDBJ databases">
        <authorList>
            <person name="Varghese N."/>
            <person name="Submissions S."/>
        </authorList>
    </citation>
    <scope>NUCLEOTIDE SEQUENCE [LARGE SCALE GENOMIC DNA]</scope>
    <source>
        <strain evidence="3">CGMCC 1.10971</strain>
    </source>
</reference>
<evidence type="ECO:0000256" key="1">
    <source>
        <dbReference type="SAM" id="SignalP"/>
    </source>
</evidence>
<evidence type="ECO:0000313" key="3">
    <source>
        <dbReference type="Proteomes" id="UP000198623"/>
    </source>
</evidence>
<name>A0A1I2VBE9_9GAMM</name>
<keyword evidence="1" id="KW-0732">Signal</keyword>
<feature type="signal peptide" evidence="1">
    <location>
        <begin position="1"/>
        <end position="23"/>
    </location>
</feature>
<evidence type="ECO:0008006" key="4">
    <source>
        <dbReference type="Google" id="ProtNLM"/>
    </source>
</evidence>
<sequence length="113" mass="12677">MVRIWRAKIIGFLMLCCSVPVWADPVLKDPTQPYRIQVGESVAVVEKKDFEVTSILKRKHVAWAIVNGIKANVGDRVGGAKVLQITYDKVLLDMGDSRRWVLLSNNSGLKISR</sequence>
<protein>
    <recommendedName>
        <fullName evidence="4">MSHA biogenesis protein MshK</fullName>
    </recommendedName>
</protein>
<accession>A0A1I2VBE9</accession>
<evidence type="ECO:0000313" key="2">
    <source>
        <dbReference type="EMBL" id="SFG85769.1"/>
    </source>
</evidence>
<keyword evidence="3" id="KW-1185">Reference proteome</keyword>
<dbReference type="Proteomes" id="UP000198623">
    <property type="component" value="Unassembled WGS sequence"/>
</dbReference>
<dbReference type="STRING" id="1045558.SAMN05216175_11612"/>
<dbReference type="AlphaFoldDB" id="A0A1I2VBE9"/>